<dbReference type="SMART" id="SM00317">
    <property type="entry name" value="SET"/>
    <property type="match status" value="1"/>
</dbReference>
<evidence type="ECO:0000256" key="1">
    <source>
        <dbReference type="SAM" id="Phobius"/>
    </source>
</evidence>
<protein>
    <recommendedName>
        <fullName evidence="2">SET domain-containing protein</fullName>
    </recommendedName>
</protein>
<accession>A0A813G1T4</accession>
<dbReference type="Proteomes" id="UP000654075">
    <property type="component" value="Unassembled WGS sequence"/>
</dbReference>
<dbReference type="Gene3D" id="2.170.270.10">
    <property type="entry name" value="SET domain"/>
    <property type="match status" value="1"/>
</dbReference>
<organism evidence="3 4">
    <name type="scientific">Polarella glacialis</name>
    <name type="common">Dinoflagellate</name>
    <dbReference type="NCBI Taxonomy" id="89957"/>
    <lineage>
        <taxon>Eukaryota</taxon>
        <taxon>Sar</taxon>
        <taxon>Alveolata</taxon>
        <taxon>Dinophyceae</taxon>
        <taxon>Suessiales</taxon>
        <taxon>Suessiaceae</taxon>
        <taxon>Polarella</taxon>
    </lineage>
</organism>
<evidence type="ECO:0000259" key="2">
    <source>
        <dbReference type="PROSITE" id="PS50280"/>
    </source>
</evidence>
<dbReference type="InterPro" id="IPR053185">
    <property type="entry name" value="SET_domain_protein"/>
</dbReference>
<comment type="caution">
    <text evidence="3">The sequence shown here is derived from an EMBL/GenBank/DDBJ whole genome shotgun (WGS) entry which is preliminary data.</text>
</comment>
<keyword evidence="1" id="KW-0472">Membrane</keyword>
<feature type="transmembrane region" description="Helical" evidence="1">
    <location>
        <begin position="354"/>
        <end position="374"/>
    </location>
</feature>
<dbReference type="PROSITE" id="PS50280">
    <property type="entry name" value="SET"/>
    <property type="match status" value="1"/>
</dbReference>
<dbReference type="AlphaFoldDB" id="A0A813G1T4"/>
<keyword evidence="4" id="KW-1185">Reference proteome</keyword>
<sequence length="387" mass="43671">MSLLATMFPMARRSLWAAAKVQPQAQRHCLGSAFACRDRFLPVCRGHARATATATAVPRTQPGMCFEVVPIEGRGFAAVATRDLALGEIILAETPVLSCRTDEPGEAWREMLYAEFERLTPEAQAEVMALHDTLITKPEKSVEGILFTNAIGRQLAKFDMALLLKVSRFNHSCSPNVEQSWDEDAGQAHLIAAEPISAGEELFTHYVELREPRKERQQKLLEGYGFVCDCRACRTSDVETSDRRRVRLKRLDEDIRKKGPKDVVTGLKMVNKALELYDKEGLHMSGFRKWHCRSAAEFSLRIGELFQSSRWARKAADYSRLAHGPQHRDTKFLVEFSKDPSSQMESRTDFIRNASVYVILFAAIGVIYTLWQVLQASFPRTMAMLGL</sequence>
<dbReference type="EMBL" id="CAJNNV010025926">
    <property type="protein sequence ID" value="CAE8616641.1"/>
    <property type="molecule type" value="Genomic_DNA"/>
</dbReference>
<dbReference type="InterPro" id="IPR046341">
    <property type="entry name" value="SET_dom_sf"/>
</dbReference>
<dbReference type="PANTHER" id="PTHR47332:SF4">
    <property type="entry name" value="SET DOMAIN-CONTAINING PROTEIN 5"/>
    <property type="match status" value="1"/>
</dbReference>
<feature type="domain" description="SET" evidence="2">
    <location>
        <begin position="64"/>
        <end position="207"/>
    </location>
</feature>
<evidence type="ECO:0000313" key="4">
    <source>
        <dbReference type="Proteomes" id="UP000654075"/>
    </source>
</evidence>
<keyword evidence="1" id="KW-0812">Transmembrane</keyword>
<dbReference type="OrthoDB" id="265717at2759"/>
<dbReference type="Pfam" id="PF00856">
    <property type="entry name" value="SET"/>
    <property type="match status" value="1"/>
</dbReference>
<gene>
    <name evidence="3" type="ORF">PGLA1383_LOCUS34315</name>
</gene>
<dbReference type="PANTHER" id="PTHR47332">
    <property type="entry name" value="SET DOMAIN-CONTAINING PROTEIN 5"/>
    <property type="match status" value="1"/>
</dbReference>
<dbReference type="InterPro" id="IPR001214">
    <property type="entry name" value="SET_dom"/>
</dbReference>
<reference evidence="3" key="1">
    <citation type="submission" date="2021-02" db="EMBL/GenBank/DDBJ databases">
        <authorList>
            <person name="Dougan E. K."/>
            <person name="Rhodes N."/>
            <person name="Thang M."/>
            <person name="Chan C."/>
        </authorList>
    </citation>
    <scope>NUCLEOTIDE SEQUENCE</scope>
</reference>
<keyword evidence="1" id="KW-1133">Transmembrane helix</keyword>
<dbReference type="SUPFAM" id="SSF82199">
    <property type="entry name" value="SET domain"/>
    <property type="match status" value="1"/>
</dbReference>
<name>A0A813G1T4_POLGL</name>
<evidence type="ECO:0000313" key="3">
    <source>
        <dbReference type="EMBL" id="CAE8616641.1"/>
    </source>
</evidence>
<dbReference type="CDD" id="cd20071">
    <property type="entry name" value="SET_SMYD"/>
    <property type="match status" value="1"/>
</dbReference>
<proteinExistence type="predicted"/>